<dbReference type="STRING" id="3476.A0A2P5DYJ6"/>
<keyword evidence="4" id="KW-1185">Reference proteome</keyword>
<dbReference type="Proteomes" id="UP000237105">
    <property type="component" value="Unassembled WGS sequence"/>
</dbReference>
<dbReference type="GO" id="GO:0005524">
    <property type="term" value="F:ATP binding"/>
    <property type="evidence" value="ECO:0007669"/>
    <property type="project" value="InterPro"/>
</dbReference>
<dbReference type="PANTHER" id="PTHR47958">
    <property type="entry name" value="ATP-DEPENDENT RNA HELICASE DBP3"/>
    <property type="match status" value="1"/>
</dbReference>
<dbReference type="Pfam" id="PF00270">
    <property type="entry name" value="DEAD"/>
    <property type="match status" value="1"/>
</dbReference>
<gene>
    <name evidence="3" type="ORF">PanWU01x14_020130</name>
</gene>
<dbReference type="SUPFAM" id="SSF52540">
    <property type="entry name" value="P-loop containing nucleoside triphosphate hydrolases"/>
    <property type="match status" value="1"/>
</dbReference>
<evidence type="ECO:0000313" key="4">
    <source>
        <dbReference type="Proteomes" id="UP000237105"/>
    </source>
</evidence>
<keyword evidence="1" id="KW-0694">RNA-binding</keyword>
<keyword evidence="3" id="KW-0378">Hydrolase</keyword>
<evidence type="ECO:0000313" key="3">
    <source>
        <dbReference type="EMBL" id="PON78375.1"/>
    </source>
</evidence>
<dbReference type="GO" id="GO:0004386">
    <property type="term" value="F:helicase activity"/>
    <property type="evidence" value="ECO:0007669"/>
    <property type="project" value="UniProtKB-KW"/>
</dbReference>
<accession>A0A2P5DYJ6</accession>
<feature type="domain" description="DEAD/DEAH-box helicase" evidence="2">
    <location>
        <begin position="47"/>
        <end position="144"/>
    </location>
</feature>
<evidence type="ECO:0000256" key="1">
    <source>
        <dbReference type="ARBA" id="ARBA00022884"/>
    </source>
</evidence>
<dbReference type="GO" id="GO:0003723">
    <property type="term" value="F:RNA binding"/>
    <property type="evidence" value="ECO:0007669"/>
    <property type="project" value="UniProtKB-KW"/>
</dbReference>
<sequence length="149" mass="15935">MSVDAYEDIPVEASDSDIPAPVNGFGDVHLGERFNQNTKRCKYVKPTPIQLHAIPIAMAGRDLIACAQTGSGKTAAFCFRISSGILNKNSCSPSLPRYAQTACHSAPILSLTRELAGQIHDEIKKFAYQIGLKIVAAYGGASISIRVSL</sequence>
<keyword evidence="3" id="KW-0347">Helicase</keyword>
<dbReference type="InterPro" id="IPR027417">
    <property type="entry name" value="P-loop_NTPase"/>
</dbReference>
<protein>
    <submittedName>
        <fullName evidence="3">DEAD/DEAH box helicase domain containing protein</fullName>
    </submittedName>
</protein>
<proteinExistence type="predicted"/>
<dbReference type="InterPro" id="IPR011545">
    <property type="entry name" value="DEAD/DEAH_box_helicase_dom"/>
</dbReference>
<dbReference type="AlphaFoldDB" id="A0A2P5DYJ6"/>
<keyword evidence="3" id="KW-0067">ATP-binding</keyword>
<reference evidence="4" key="1">
    <citation type="submission" date="2016-06" db="EMBL/GenBank/DDBJ databases">
        <title>Parallel loss of symbiosis genes in relatives of nitrogen-fixing non-legume Parasponia.</title>
        <authorList>
            <person name="Van Velzen R."/>
            <person name="Holmer R."/>
            <person name="Bu F."/>
            <person name="Rutten L."/>
            <person name="Van Zeijl A."/>
            <person name="Liu W."/>
            <person name="Santuari L."/>
            <person name="Cao Q."/>
            <person name="Sharma T."/>
            <person name="Shen D."/>
            <person name="Roswanjaya Y."/>
            <person name="Wardhani T."/>
            <person name="Kalhor M.S."/>
            <person name="Jansen J."/>
            <person name="Van den Hoogen J."/>
            <person name="Gungor B."/>
            <person name="Hartog M."/>
            <person name="Hontelez J."/>
            <person name="Verver J."/>
            <person name="Yang W.-C."/>
            <person name="Schijlen E."/>
            <person name="Repin R."/>
            <person name="Schilthuizen M."/>
            <person name="Schranz E."/>
            <person name="Heidstra R."/>
            <person name="Miyata K."/>
            <person name="Fedorova E."/>
            <person name="Kohlen W."/>
            <person name="Bisseling T."/>
            <person name="Smit S."/>
            <person name="Geurts R."/>
        </authorList>
    </citation>
    <scope>NUCLEOTIDE SEQUENCE [LARGE SCALE GENOMIC DNA]</scope>
    <source>
        <strain evidence="4">cv. WU1-14</strain>
    </source>
</reference>
<name>A0A2P5DYJ6_PARAD</name>
<organism evidence="3 4">
    <name type="scientific">Parasponia andersonii</name>
    <name type="common">Sponia andersonii</name>
    <dbReference type="NCBI Taxonomy" id="3476"/>
    <lineage>
        <taxon>Eukaryota</taxon>
        <taxon>Viridiplantae</taxon>
        <taxon>Streptophyta</taxon>
        <taxon>Embryophyta</taxon>
        <taxon>Tracheophyta</taxon>
        <taxon>Spermatophyta</taxon>
        <taxon>Magnoliopsida</taxon>
        <taxon>eudicotyledons</taxon>
        <taxon>Gunneridae</taxon>
        <taxon>Pentapetalae</taxon>
        <taxon>rosids</taxon>
        <taxon>fabids</taxon>
        <taxon>Rosales</taxon>
        <taxon>Cannabaceae</taxon>
        <taxon>Parasponia</taxon>
    </lineage>
</organism>
<dbReference type="Gene3D" id="3.40.50.300">
    <property type="entry name" value="P-loop containing nucleotide triphosphate hydrolases"/>
    <property type="match status" value="1"/>
</dbReference>
<evidence type="ECO:0000259" key="2">
    <source>
        <dbReference type="Pfam" id="PF00270"/>
    </source>
</evidence>
<dbReference type="OrthoDB" id="196131at2759"/>
<comment type="caution">
    <text evidence="3">The sequence shown here is derived from an EMBL/GenBank/DDBJ whole genome shotgun (WGS) entry which is preliminary data.</text>
</comment>
<keyword evidence="3" id="KW-0547">Nucleotide-binding</keyword>
<dbReference type="EMBL" id="JXTB01000009">
    <property type="protein sequence ID" value="PON78375.1"/>
    <property type="molecule type" value="Genomic_DNA"/>
</dbReference>